<dbReference type="PANTHER" id="PTHR37610:SF40">
    <property type="entry name" value="OS01G0909600 PROTEIN"/>
    <property type="match status" value="1"/>
</dbReference>
<feature type="domain" description="Retrotransposon Copia-like N-terminal" evidence="2">
    <location>
        <begin position="38"/>
        <end position="84"/>
    </location>
</feature>
<dbReference type="InterPro" id="IPR029472">
    <property type="entry name" value="Copia-like_N"/>
</dbReference>
<name>A0ABR0VT19_REHGL</name>
<keyword evidence="4" id="KW-1185">Reference proteome</keyword>
<comment type="caution">
    <text evidence="3">The sequence shown here is derived from an EMBL/GenBank/DDBJ whole genome shotgun (WGS) entry which is preliminary data.</text>
</comment>
<reference evidence="3 4" key="1">
    <citation type="journal article" date="2021" name="Comput. Struct. Biotechnol. J.">
        <title>De novo genome assembly of the potent medicinal plant Rehmannia glutinosa using nanopore technology.</title>
        <authorList>
            <person name="Ma L."/>
            <person name="Dong C."/>
            <person name="Song C."/>
            <person name="Wang X."/>
            <person name="Zheng X."/>
            <person name="Niu Y."/>
            <person name="Chen S."/>
            <person name="Feng W."/>
        </authorList>
    </citation>
    <scope>NUCLEOTIDE SEQUENCE [LARGE SCALE GENOMIC DNA]</scope>
    <source>
        <strain evidence="3">DH-2019</strain>
    </source>
</reference>
<dbReference type="EMBL" id="JABTTQ020000909">
    <property type="protein sequence ID" value="KAK6137097.1"/>
    <property type="molecule type" value="Genomic_DNA"/>
</dbReference>
<organism evidence="3 4">
    <name type="scientific">Rehmannia glutinosa</name>
    <name type="common">Chinese foxglove</name>
    <dbReference type="NCBI Taxonomy" id="99300"/>
    <lineage>
        <taxon>Eukaryota</taxon>
        <taxon>Viridiplantae</taxon>
        <taxon>Streptophyta</taxon>
        <taxon>Embryophyta</taxon>
        <taxon>Tracheophyta</taxon>
        <taxon>Spermatophyta</taxon>
        <taxon>Magnoliopsida</taxon>
        <taxon>eudicotyledons</taxon>
        <taxon>Gunneridae</taxon>
        <taxon>Pentapetalae</taxon>
        <taxon>asterids</taxon>
        <taxon>lamiids</taxon>
        <taxon>Lamiales</taxon>
        <taxon>Orobanchaceae</taxon>
        <taxon>Rehmannieae</taxon>
        <taxon>Rehmannia</taxon>
    </lineage>
</organism>
<dbReference type="Proteomes" id="UP001318860">
    <property type="component" value="Unassembled WGS sequence"/>
</dbReference>
<sequence length="340" mass="38149">MGMVPVMPREIGALTTEDDTGKMTTSTYTRDLDPLALHGSDHPGMVLVTNPLNGSNYLYWRRAMRLALGAKSKLGFIYGTVHVPELDTETYAQFQKVNFMVISWLLNAISKDIVEAFMCVKSSKQLWDELAERYRESNGPLRYQLRKEISNFTQGTSLVTTYFSKLKCLWDEYACIVQLPECTCGAGRAICANDMDIKLLQFVMGLNENVEPVKNQILLMDPLPTVNKAYSMILKVEKQKAVHNRVLDPLDTTAMLAKEGFNQGSSGHGAGFGRGGNRNVSGTHVYGRGRGQPRKSKEEKAKLLCEHCGYSGHEIKECFKLHGYPDWYKKTQGAKSWTIN</sequence>
<feature type="region of interest" description="Disordered" evidence="1">
    <location>
        <begin position="268"/>
        <end position="297"/>
    </location>
</feature>
<evidence type="ECO:0000313" key="4">
    <source>
        <dbReference type="Proteomes" id="UP001318860"/>
    </source>
</evidence>
<dbReference type="PANTHER" id="PTHR37610">
    <property type="entry name" value="CCHC-TYPE DOMAIN-CONTAINING PROTEIN"/>
    <property type="match status" value="1"/>
</dbReference>
<proteinExistence type="predicted"/>
<protein>
    <recommendedName>
        <fullName evidence="2">Retrotransposon Copia-like N-terminal domain-containing protein</fullName>
    </recommendedName>
</protein>
<evidence type="ECO:0000256" key="1">
    <source>
        <dbReference type="SAM" id="MobiDB-lite"/>
    </source>
</evidence>
<evidence type="ECO:0000313" key="3">
    <source>
        <dbReference type="EMBL" id="KAK6137097.1"/>
    </source>
</evidence>
<evidence type="ECO:0000259" key="2">
    <source>
        <dbReference type="Pfam" id="PF14244"/>
    </source>
</evidence>
<gene>
    <name evidence="3" type="ORF">DH2020_029168</name>
</gene>
<dbReference type="Pfam" id="PF14244">
    <property type="entry name" value="Retrotran_gag_3"/>
    <property type="match status" value="1"/>
</dbReference>
<accession>A0ABR0VT19</accession>